<dbReference type="CDD" id="cd03716">
    <property type="entry name" value="SOCS_ASB_like"/>
    <property type="match status" value="1"/>
</dbReference>
<sequence length="151" mass="17721">MSLVPLQPLIFFYRSDMSHEALNEHTKWATTVRSHQLLQLLCIYLKRNVRVSAAFEALQYVWNSTADPFLGFEEIGKAFERVLSPEEVDDLYSFYIQAVRKFEEESQPRSLEHICRINVRRILLECNRWIPDAVKQLGLPSSLQSYVNLQM</sequence>
<dbReference type="GO" id="GO:0035556">
    <property type="term" value="P:intracellular signal transduction"/>
    <property type="evidence" value="ECO:0007669"/>
    <property type="project" value="InterPro"/>
</dbReference>
<feature type="domain" description="SOCS box" evidence="1">
    <location>
        <begin position="97"/>
        <end position="151"/>
    </location>
</feature>
<name>A0A4Y2KL22_ARAVE</name>
<reference evidence="3 4" key="1">
    <citation type="journal article" date="2019" name="Sci. Rep.">
        <title>Orb-weaving spider Araneus ventricosus genome elucidates the spidroin gene catalogue.</title>
        <authorList>
            <person name="Kono N."/>
            <person name="Nakamura H."/>
            <person name="Ohtoshi R."/>
            <person name="Moran D.A.P."/>
            <person name="Shinohara A."/>
            <person name="Yoshida Y."/>
            <person name="Fujiwara M."/>
            <person name="Mori M."/>
            <person name="Tomita M."/>
            <person name="Arakawa K."/>
        </authorList>
    </citation>
    <scope>NUCLEOTIDE SEQUENCE [LARGE SCALE GENOMIC DNA]</scope>
</reference>
<dbReference type="EMBL" id="BGPR01272532">
    <property type="protein sequence ID" value="GBN02309.1"/>
    <property type="molecule type" value="Genomic_DNA"/>
</dbReference>
<dbReference type="SMART" id="SM00969">
    <property type="entry name" value="SOCS_box"/>
    <property type="match status" value="1"/>
</dbReference>
<dbReference type="EMBL" id="BGPR01272572">
    <property type="protein sequence ID" value="GBN02436.1"/>
    <property type="molecule type" value="Genomic_DNA"/>
</dbReference>
<evidence type="ECO:0000259" key="1">
    <source>
        <dbReference type="PROSITE" id="PS50225"/>
    </source>
</evidence>
<evidence type="ECO:0000313" key="4">
    <source>
        <dbReference type="Proteomes" id="UP000499080"/>
    </source>
</evidence>
<dbReference type="InterPro" id="IPR001496">
    <property type="entry name" value="SOCS_box"/>
</dbReference>
<dbReference type="SUPFAM" id="SSF158235">
    <property type="entry name" value="SOCS box-like"/>
    <property type="match status" value="1"/>
</dbReference>
<dbReference type="Pfam" id="PF07525">
    <property type="entry name" value="SOCS_box"/>
    <property type="match status" value="1"/>
</dbReference>
<dbReference type="InterPro" id="IPR036036">
    <property type="entry name" value="SOCS_box-like_dom_sf"/>
</dbReference>
<dbReference type="Proteomes" id="UP000499080">
    <property type="component" value="Unassembled WGS sequence"/>
</dbReference>
<accession>A0A4Y2KL22</accession>
<gene>
    <name evidence="3" type="ORF">AVEN_163858_1</name>
    <name evidence="2" type="ORF">AVEN_61710_1</name>
</gene>
<proteinExistence type="predicted"/>
<organism evidence="3 4">
    <name type="scientific">Araneus ventricosus</name>
    <name type="common">Orbweaver spider</name>
    <name type="synonym">Epeira ventricosa</name>
    <dbReference type="NCBI Taxonomy" id="182803"/>
    <lineage>
        <taxon>Eukaryota</taxon>
        <taxon>Metazoa</taxon>
        <taxon>Ecdysozoa</taxon>
        <taxon>Arthropoda</taxon>
        <taxon>Chelicerata</taxon>
        <taxon>Arachnida</taxon>
        <taxon>Araneae</taxon>
        <taxon>Araneomorphae</taxon>
        <taxon>Entelegynae</taxon>
        <taxon>Araneoidea</taxon>
        <taxon>Araneidae</taxon>
        <taxon>Araneus</taxon>
    </lineage>
</organism>
<evidence type="ECO:0000313" key="3">
    <source>
        <dbReference type="EMBL" id="GBN02436.1"/>
    </source>
</evidence>
<protein>
    <recommendedName>
        <fullName evidence="1">SOCS box domain-containing protein</fullName>
    </recommendedName>
</protein>
<dbReference type="OrthoDB" id="6412616at2759"/>
<evidence type="ECO:0000313" key="2">
    <source>
        <dbReference type="EMBL" id="GBN02309.1"/>
    </source>
</evidence>
<comment type="caution">
    <text evidence="3">The sequence shown here is derived from an EMBL/GenBank/DDBJ whole genome shotgun (WGS) entry which is preliminary data.</text>
</comment>
<dbReference type="PROSITE" id="PS50225">
    <property type="entry name" value="SOCS"/>
    <property type="match status" value="1"/>
</dbReference>
<keyword evidence="4" id="KW-1185">Reference proteome</keyword>
<dbReference type="AlphaFoldDB" id="A0A4Y2KL22"/>